<feature type="non-terminal residue" evidence="10">
    <location>
        <position position="1"/>
    </location>
</feature>
<dbReference type="PANTHER" id="PTHR45628">
    <property type="entry name" value="VOLTAGE-DEPENDENT CALCIUM CHANNEL TYPE A SUBUNIT ALPHA-1"/>
    <property type="match status" value="1"/>
</dbReference>
<feature type="transmembrane region" description="Helical" evidence="9">
    <location>
        <begin position="12"/>
        <end position="31"/>
    </location>
</feature>
<sequence length="63" mass="7318">FRVFCHKLINHQIFTNLILVFIMLSSVSLAAEDPIRNFSARNIVRITGIYMRLLYSCAHYSKA</sequence>
<reference evidence="10 11" key="1">
    <citation type="submission" date="2021-06" db="EMBL/GenBank/DDBJ databases">
        <authorList>
            <person name="Palmer J.M."/>
        </authorList>
    </citation>
    <scope>NUCLEOTIDE SEQUENCE [LARGE SCALE GENOMIC DNA]</scope>
    <source>
        <strain evidence="10 11">XC_2019</strain>
        <tissue evidence="10">Muscle</tissue>
    </source>
</reference>
<accession>A0ABV0R4U8</accession>
<evidence type="ECO:0000313" key="11">
    <source>
        <dbReference type="Proteomes" id="UP001434883"/>
    </source>
</evidence>
<dbReference type="InterPro" id="IPR027359">
    <property type="entry name" value="Volt_channel_dom_sf"/>
</dbReference>
<gene>
    <name evidence="10" type="primary">CACNA1D_6</name>
    <name evidence="10" type="ORF">XENOCAPTIV_025461</name>
</gene>
<evidence type="ECO:0000256" key="1">
    <source>
        <dbReference type="ARBA" id="ARBA00004141"/>
    </source>
</evidence>
<protein>
    <submittedName>
        <fullName evidence="10">Voltage-dependent L-type calcium channel subunit alpha-1D</fullName>
    </submittedName>
</protein>
<evidence type="ECO:0000313" key="10">
    <source>
        <dbReference type="EMBL" id="MEQ2203146.1"/>
    </source>
</evidence>
<dbReference type="InterPro" id="IPR050599">
    <property type="entry name" value="VDCC_alpha-1_subunit"/>
</dbReference>
<evidence type="ECO:0000256" key="6">
    <source>
        <dbReference type="ARBA" id="ARBA00023065"/>
    </source>
</evidence>
<keyword evidence="5 9" id="KW-1133">Transmembrane helix</keyword>
<dbReference type="Proteomes" id="UP001434883">
    <property type="component" value="Unassembled WGS sequence"/>
</dbReference>
<evidence type="ECO:0000256" key="8">
    <source>
        <dbReference type="ARBA" id="ARBA00023303"/>
    </source>
</evidence>
<keyword evidence="7 9" id="KW-0472">Membrane</keyword>
<keyword evidence="11" id="KW-1185">Reference proteome</keyword>
<keyword evidence="2" id="KW-0813">Transport</keyword>
<evidence type="ECO:0000256" key="7">
    <source>
        <dbReference type="ARBA" id="ARBA00023136"/>
    </source>
</evidence>
<comment type="caution">
    <text evidence="10">The sequence shown here is derived from an EMBL/GenBank/DDBJ whole genome shotgun (WGS) entry which is preliminary data.</text>
</comment>
<keyword evidence="8" id="KW-0407">Ion channel</keyword>
<dbReference type="PANTHER" id="PTHR45628:SF11">
    <property type="entry name" value="VOLTAGE-DEPENDENT L-TYPE CALCIUM CHANNEL SUBUNIT ALPHA-1D"/>
    <property type="match status" value="1"/>
</dbReference>
<name>A0ABV0R4U8_9TELE</name>
<evidence type="ECO:0000256" key="5">
    <source>
        <dbReference type="ARBA" id="ARBA00022989"/>
    </source>
</evidence>
<evidence type="ECO:0000256" key="3">
    <source>
        <dbReference type="ARBA" id="ARBA00022692"/>
    </source>
</evidence>
<evidence type="ECO:0000256" key="9">
    <source>
        <dbReference type="SAM" id="Phobius"/>
    </source>
</evidence>
<evidence type="ECO:0000256" key="2">
    <source>
        <dbReference type="ARBA" id="ARBA00022448"/>
    </source>
</evidence>
<keyword evidence="6" id="KW-0406">Ion transport</keyword>
<dbReference type="EMBL" id="JAHRIN010034223">
    <property type="protein sequence ID" value="MEQ2203146.1"/>
    <property type="molecule type" value="Genomic_DNA"/>
</dbReference>
<dbReference type="Gene3D" id="1.20.120.350">
    <property type="entry name" value="Voltage-gated potassium channels. Chain C"/>
    <property type="match status" value="1"/>
</dbReference>
<keyword evidence="4" id="KW-0851">Voltage-gated channel</keyword>
<keyword evidence="3 9" id="KW-0812">Transmembrane</keyword>
<organism evidence="10 11">
    <name type="scientific">Xenoophorus captivus</name>
    <dbReference type="NCBI Taxonomy" id="1517983"/>
    <lineage>
        <taxon>Eukaryota</taxon>
        <taxon>Metazoa</taxon>
        <taxon>Chordata</taxon>
        <taxon>Craniata</taxon>
        <taxon>Vertebrata</taxon>
        <taxon>Euteleostomi</taxon>
        <taxon>Actinopterygii</taxon>
        <taxon>Neopterygii</taxon>
        <taxon>Teleostei</taxon>
        <taxon>Neoteleostei</taxon>
        <taxon>Acanthomorphata</taxon>
        <taxon>Ovalentaria</taxon>
        <taxon>Atherinomorphae</taxon>
        <taxon>Cyprinodontiformes</taxon>
        <taxon>Goodeidae</taxon>
        <taxon>Xenoophorus</taxon>
    </lineage>
</organism>
<evidence type="ECO:0000256" key="4">
    <source>
        <dbReference type="ARBA" id="ARBA00022882"/>
    </source>
</evidence>
<proteinExistence type="predicted"/>
<comment type="subcellular location">
    <subcellularLocation>
        <location evidence="1">Membrane</location>
        <topology evidence="1">Multi-pass membrane protein</topology>
    </subcellularLocation>
</comment>